<dbReference type="Pfam" id="PF07574">
    <property type="entry name" value="SMC_Nse1"/>
    <property type="match status" value="1"/>
</dbReference>
<dbReference type="PANTHER" id="PTHR20973:SF0">
    <property type="entry name" value="NON-STRUCTURAL MAINTENANCE OF CHROMOSOMES ELEMENT 1 HOMOLOG"/>
    <property type="match status" value="1"/>
</dbReference>
<evidence type="ECO:0000256" key="10">
    <source>
        <dbReference type="ARBA" id="ARBA00022771"/>
    </source>
</evidence>
<dbReference type="Pfam" id="PF08746">
    <property type="entry name" value="zf-RING-like"/>
    <property type="match status" value="1"/>
</dbReference>
<keyword evidence="16 17" id="KW-0539">Nucleus</keyword>
<dbReference type="Gene3D" id="3.30.40.10">
    <property type="entry name" value="Zinc/RING finger domain, C3HC4 (zinc finger)"/>
    <property type="match status" value="1"/>
</dbReference>
<keyword evidence="8 17" id="KW-0479">Metal-binding</keyword>
<comment type="catalytic activity">
    <reaction evidence="1 17">
        <text>S-ubiquitinyl-[E2 ubiquitin-conjugating enzyme]-L-cysteine + [acceptor protein]-L-lysine = [E2 ubiquitin-conjugating enzyme]-L-cysteine + N(6)-ubiquitinyl-[acceptor protein]-L-lysine.</text>
        <dbReference type="EC" id="2.3.2.27"/>
    </reaction>
</comment>
<keyword evidence="7 17" id="KW-0808">Transferase</keyword>
<comment type="subcellular location">
    <subcellularLocation>
        <location evidence="3">Chromosome</location>
        <location evidence="3">Telomere</location>
    </subcellularLocation>
    <subcellularLocation>
        <location evidence="2 17">Nucleus</location>
    </subcellularLocation>
</comment>
<dbReference type="Ensembl" id="ENSGMOT00000000757.2">
    <property type="protein sequence ID" value="ENSGMOP00000000726.2"/>
    <property type="gene ID" value="ENSGMOG00000000734.2"/>
</dbReference>
<name>A0A8C5F3K1_GADMO</name>
<evidence type="ECO:0000256" key="1">
    <source>
        <dbReference type="ARBA" id="ARBA00000900"/>
    </source>
</evidence>
<dbReference type="OrthoDB" id="185455at2759"/>
<dbReference type="Gene3D" id="1.10.10.10">
    <property type="entry name" value="Winged helix-like DNA-binding domain superfamily/Winged helix DNA-binding domain"/>
    <property type="match status" value="1"/>
</dbReference>
<evidence type="ECO:0000256" key="15">
    <source>
        <dbReference type="ARBA" id="ARBA00023204"/>
    </source>
</evidence>
<comment type="subunit">
    <text evidence="17">Component of the Smc5-Smc6 complex.</text>
</comment>
<evidence type="ECO:0000313" key="20">
    <source>
        <dbReference type="Proteomes" id="UP000694546"/>
    </source>
</evidence>
<keyword evidence="9 17" id="KW-0227">DNA damage</keyword>
<dbReference type="GO" id="GO:0000781">
    <property type="term" value="C:chromosome, telomeric region"/>
    <property type="evidence" value="ECO:0007669"/>
    <property type="project" value="UniProtKB-SubCell"/>
</dbReference>
<evidence type="ECO:0000256" key="3">
    <source>
        <dbReference type="ARBA" id="ARBA00004574"/>
    </source>
</evidence>
<dbReference type="GO" id="GO:0000724">
    <property type="term" value="P:double-strand break repair via homologous recombination"/>
    <property type="evidence" value="ECO:0007669"/>
    <property type="project" value="TreeGrafter"/>
</dbReference>
<feature type="domain" description="Non-structural maintenance of chromosomes element 1 RING C4HC3-type" evidence="18">
    <location>
        <begin position="184"/>
        <end position="226"/>
    </location>
</feature>
<dbReference type="PANTHER" id="PTHR20973">
    <property type="entry name" value="NON-SMC ELEMENT 1-RELATED"/>
    <property type="match status" value="1"/>
</dbReference>
<dbReference type="InterPro" id="IPR014857">
    <property type="entry name" value="Nse1_RING_C4HC3-type"/>
</dbReference>
<dbReference type="AlphaFoldDB" id="A0A8C5F3K1"/>
<gene>
    <name evidence="19" type="primary">nsmce1</name>
</gene>
<evidence type="ECO:0000256" key="6">
    <source>
        <dbReference type="ARBA" id="ARBA00019422"/>
    </source>
</evidence>
<sequence>MVLGEGHQRFIQTMMIRGIVNEQEAKTLHQHCCEVHKEHYVADKLEEFIQVVNSKLEALNMQIRTRASEDNGMTCYALVNTANNELTRMSSDYADNELELFRRTMDLIMSSDDSTASSTDILNMADSLQTRKLTKSAAECLLKRMVSDNWLVEKQGDYSLSTRCVMDMEPYIRTMYDEEQVKVCAVCHCLAFKYQICANPLCTVKIHNPCAEKYFKKKAVQRCPGCSELWPNKVRAECRQSLSQRQR</sequence>
<proteinExistence type="inferred from homology"/>
<organism evidence="19 20">
    <name type="scientific">Gadus morhua</name>
    <name type="common">Atlantic cod</name>
    <dbReference type="NCBI Taxonomy" id="8049"/>
    <lineage>
        <taxon>Eukaryota</taxon>
        <taxon>Metazoa</taxon>
        <taxon>Chordata</taxon>
        <taxon>Craniata</taxon>
        <taxon>Vertebrata</taxon>
        <taxon>Euteleostomi</taxon>
        <taxon>Actinopterygii</taxon>
        <taxon>Neopterygii</taxon>
        <taxon>Teleostei</taxon>
        <taxon>Neoteleostei</taxon>
        <taxon>Acanthomorphata</taxon>
        <taxon>Zeiogadaria</taxon>
        <taxon>Gadariae</taxon>
        <taxon>Gadiformes</taxon>
        <taxon>Gadoidei</taxon>
        <taxon>Gadidae</taxon>
        <taxon>Gadus</taxon>
    </lineage>
</organism>
<evidence type="ECO:0000256" key="5">
    <source>
        <dbReference type="ARBA" id="ARBA00012483"/>
    </source>
</evidence>
<evidence type="ECO:0000256" key="17">
    <source>
        <dbReference type="RuleBase" id="RU368018"/>
    </source>
</evidence>
<evidence type="ECO:0000256" key="16">
    <source>
        <dbReference type="ARBA" id="ARBA00023242"/>
    </source>
</evidence>
<dbReference type="InterPro" id="IPR013083">
    <property type="entry name" value="Znf_RING/FYVE/PHD"/>
</dbReference>
<dbReference type="RefSeq" id="XP_030233423.1">
    <property type="nucleotide sequence ID" value="XM_030377563.1"/>
</dbReference>
<dbReference type="GO" id="GO:0030915">
    <property type="term" value="C:Smc5-Smc6 complex"/>
    <property type="evidence" value="ECO:0007669"/>
    <property type="project" value="UniProtKB-UniRule"/>
</dbReference>
<keyword evidence="11 17" id="KW-0833">Ubl conjugation pathway</keyword>
<dbReference type="OMA" id="WPGDKFV"/>
<accession>A0A8C5F3K1</accession>
<evidence type="ECO:0000256" key="2">
    <source>
        <dbReference type="ARBA" id="ARBA00004123"/>
    </source>
</evidence>
<keyword evidence="10 17" id="KW-0863">Zinc-finger</keyword>
<dbReference type="InterPro" id="IPR036388">
    <property type="entry name" value="WH-like_DNA-bd_sf"/>
</dbReference>
<comment type="similarity">
    <text evidence="4 17">Belongs to the NSE1 family.</text>
</comment>
<evidence type="ECO:0000256" key="14">
    <source>
        <dbReference type="ARBA" id="ARBA00023172"/>
    </source>
</evidence>
<comment type="function">
    <text evidence="17">RING-type zinc finger-containing E3 ubiquitin ligase that assembles with melanoma antigen protein (MAGE) to catalyze the direct transfer of ubiquitin from E2 ubiquitin-conjugating enzyme to a specific substrate. Involved in maintenance of genome integrity, DNA damage response and DNA repair.</text>
</comment>
<reference evidence="19" key="1">
    <citation type="submission" date="2025-08" db="UniProtKB">
        <authorList>
            <consortium name="Ensembl"/>
        </authorList>
    </citation>
    <scope>IDENTIFICATION</scope>
</reference>
<keyword evidence="15 17" id="KW-0234">DNA repair</keyword>
<dbReference type="EC" id="2.3.2.27" evidence="5 17"/>
<evidence type="ECO:0000259" key="18">
    <source>
        <dbReference type="Pfam" id="PF08746"/>
    </source>
</evidence>
<keyword evidence="13" id="KW-0158">Chromosome</keyword>
<dbReference type="GO" id="GO:0005634">
    <property type="term" value="C:nucleus"/>
    <property type="evidence" value="ECO:0007669"/>
    <property type="project" value="UniProtKB-SubCell"/>
</dbReference>
<evidence type="ECO:0000256" key="12">
    <source>
        <dbReference type="ARBA" id="ARBA00022833"/>
    </source>
</evidence>
<keyword evidence="14 17" id="KW-0233">DNA recombination</keyword>
<keyword evidence="20" id="KW-1185">Reference proteome</keyword>
<evidence type="ECO:0000256" key="8">
    <source>
        <dbReference type="ARBA" id="ARBA00022723"/>
    </source>
</evidence>
<dbReference type="GeneID" id="115558985"/>
<keyword evidence="13" id="KW-0779">Telomere</keyword>
<evidence type="ECO:0000256" key="11">
    <source>
        <dbReference type="ARBA" id="ARBA00022786"/>
    </source>
</evidence>
<evidence type="ECO:0000256" key="7">
    <source>
        <dbReference type="ARBA" id="ARBA00022679"/>
    </source>
</evidence>
<evidence type="ECO:0000256" key="4">
    <source>
        <dbReference type="ARBA" id="ARBA00010258"/>
    </source>
</evidence>
<dbReference type="GeneTree" id="ENSGT00390000009084"/>
<evidence type="ECO:0000256" key="9">
    <source>
        <dbReference type="ARBA" id="ARBA00022763"/>
    </source>
</evidence>
<dbReference type="Proteomes" id="UP000694546">
    <property type="component" value="Chromosome 14"/>
</dbReference>
<dbReference type="GO" id="GO:0061630">
    <property type="term" value="F:ubiquitin protein ligase activity"/>
    <property type="evidence" value="ECO:0007669"/>
    <property type="project" value="UniProtKB-UniRule"/>
</dbReference>
<dbReference type="Gene3D" id="3.90.1150.220">
    <property type="match status" value="1"/>
</dbReference>
<reference evidence="19" key="2">
    <citation type="submission" date="2025-09" db="UniProtKB">
        <authorList>
            <consortium name="Ensembl"/>
        </authorList>
    </citation>
    <scope>IDENTIFICATION</scope>
</reference>
<evidence type="ECO:0000313" key="19">
    <source>
        <dbReference type="Ensembl" id="ENSGMOP00000000726.2"/>
    </source>
</evidence>
<keyword evidence="12 17" id="KW-0862">Zinc</keyword>
<protein>
    <recommendedName>
        <fullName evidence="6 17">Non-structural maintenance of chromosomes element 1 homolog</fullName>
        <ecNumber evidence="5 17">2.3.2.27</ecNumber>
    </recommendedName>
</protein>
<dbReference type="GO" id="GO:0008270">
    <property type="term" value="F:zinc ion binding"/>
    <property type="evidence" value="ECO:0007669"/>
    <property type="project" value="UniProtKB-KW"/>
</dbReference>
<evidence type="ECO:0000256" key="13">
    <source>
        <dbReference type="ARBA" id="ARBA00022895"/>
    </source>
</evidence>
<dbReference type="InterPro" id="IPR011513">
    <property type="entry name" value="Nse1"/>
</dbReference>